<dbReference type="Pfam" id="PF07690">
    <property type="entry name" value="MFS_1"/>
    <property type="match status" value="1"/>
</dbReference>
<accession>A0A8E3SDB4</accession>
<evidence type="ECO:0000256" key="3">
    <source>
        <dbReference type="ARBA" id="ARBA00022448"/>
    </source>
</evidence>
<keyword evidence="4" id="KW-1003">Cell membrane</keyword>
<comment type="similarity">
    <text evidence="2">Belongs to the major facilitator superfamily.</text>
</comment>
<keyword evidence="7" id="KW-0472">Membrane</keyword>
<dbReference type="PROSITE" id="PS50850">
    <property type="entry name" value="MFS"/>
    <property type="match status" value="1"/>
</dbReference>
<dbReference type="Proteomes" id="UP000955338">
    <property type="component" value="Chromosome"/>
</dbReference>
<dbReference type="AlphaFoldDB" id="A0A8E3SDB4"/>
<keyword evidence="3" id="KW-0813">Transport</keyword>
<dbReference type="GO" id="GO:0005886">
    <property type="term" value="C:plasma membrane"/>
    <property type="evidence" value="ECO:0007669"/>
    <property type="project" value="UniProtKB-SubCell"/>
</dbReference>
<dbReference type="PANTHER" id="PTHR43271">
    <property type="entry name" value="BLL2771 PROTEIN"/>
    <property type="match status" value="1"/>
</dbReference>
<dbReference type="InterPro" id="IPR020846">
    <property type="entry name" value="MFS_dom"/>
</dbReference>
<proteinExistence type="inferred from homology"/>
<gene>
    <name evidence="8" type="ORF">CEP48_07505</name>
</gene>
<name>A0A8E3SDB4_9PAST</name>
<reference evidence="8" key="1">
    <citation type="submission" date="2017-06" db="EMBL/GenBank/DDBJ databases">
        <title>Genome sequencing of pathogenic and non-pathogenic strains within Bisgaard taxon 40.</title>
        <authorList>
            <person name="Ladner J.T."/>
            <person name="Lovett S.P."/>
            <person name="Koroleva G."/>
            <person name="Lorch J.M."/>
        </authorList>
    </citation>
    <scope>NUCLEOTIDE SEQUENCE</scope>
    <source>
        <strain evidence="8">27576-1-I1</strain>
    </source>
</reference>
<dbReference type="EMBL" id="CP022011">
    <property type="protein sequence ID" value="QDJ15276.1"/>
    <property type="molecule type" value="Genomic_DNA"/>
</dbReference>
<keyword evidence="5" id="KW-0812">Transmembrane</keyword>
<evidence type="ECO:0000256" key="1">
    <source>
        <dbReference type="ARBA" id="ARBA00004651"/>
    </source>
</evidence>
<evidence type="ECO:0000256" key="4">
    <source>
        <dbReference type="ARBA" id="ARBA00022475"/>
    </source>
</evidence>
<evidence type="ECO:0000256" key="6">
    <source>
        <dbReference type="ARBA" id="ARBA00022989"/>
    </source>
</evidence>
<dbReference type="CDD" id="cd17324">
    <property type="entry name" value="MFS_NepI_like"/>
    <property type="match status" value="1"/>
</dbReference>
<evidence type="ECO:0000313" key="8">
    <source>
        <dbReference type="EMBL" id="QDJ15276.1"/>
    </source>
</evidence>
<evidence type="ECO:0000256" key="2">
    <source>
        <dbReference type="ARBA" id="ARBA00008335"/>
    </source>
</evidence>
<organism evidence="8 9">
    <name type="scientific">Mergibacter septicus</name>
    <dbReference type="NCBI Taxonomy" id="221402"/>
    <lineage>
        <taxon>Bacteria</taxon>
        <taxon>Pseudomonadati</taxon>
        <taxon>Pseudomonadota</taxon>
        <taxon>Gammaproteobacteria</taxon>
        <taxon>Pasteurellales</taxon>
        <taxon>Pasteurellaceae</taxon>
        <taxon>Mergibacter</taxon>
    </lineage>
</organism>
<dbReference type="RefSeq" id="WP_261920213.1">
    <property type="nucleotide sequence ID" value="NZ_CP022011.1"/>
</dbReference>
<dbReference type="Gene3D" id="1.20.1250.20">
    <property type="entry name" value="MFS general substrate transporter like domains"/>
    <property type="match status" value="1"/>
</dbReference>
<evidence type="ECO:0000313" key="9">
    <source>
        <dbReference type="Proteomes" id="UP000955338"/>
    </source>
</evidence>
<sequence length="398" mass="44018">MILFRSREYYFATLVLAISSFLIFCNLYAVQPILSVFSEYYQVSISTANWIFAGGSLGLSCSLIPWALLSDRFGRRKIILISLLCSSLIAILMFFVDSVFAWILGRIIQGVALAGLPSVAVAYITEEFESKSIAGAVGTYIAANSLGGISGRLIGGVLAEYFGLNAPMLFCGIVTFIGVVIAWFYLPTERYFKSHPLTITTLRANLCSNIRNLVIFPTFCIGAVCFGVFVNLFTVIGLRLQHAPWNLSTTQISLLFLCYLSGTLSASLTGKLTRRFSPLRGMFYGWAVLVIGVLLLFSTWLSLMIVGLLVCSIGFFTTHALASGWVSRKATQARALASALYLSFYYLGASFIGFYVIPLWRNYGWNLMIIGVLALLLVIPIMLFFIHKYEKLSNNNPK</sequence>
<protein>
    <submittedName>
        <fullName evidence="8">MFS transporter</fullName>
    </submittedName>
</protein>
<dbReference type="SUPFAM" id="SSF103473">
    <property type="entry name" value="MFS general substrate transporter"/>
    <property type="match status" value="1"/>
</dbReference>
<comment type="subcellular location">
    <subcellularLocation>
        <location evidence="1">Cell membrane</location>
        <topology evidence="1">Multi-pass membrane protein</topology>
    </subcellularLocation>
</comment>
<dbReference type="InterPro" id="IPR036259">
    <property type="entry name" value="MFS_trans_sf"/>
</dbReference>
<keyword evidence="9" id="KW-1185">Reference proteome</keyword>
<keyword evidence="6" id="KW-1133">Transmembrane helix</keyword>
<dbReference type="InterPro" id="IPR011701">
    <property type="entry name" value="MFS"/>
</dbReference>
<dbReference type="GO" id="GO:0022857">
    <property type="term" value="F:transmembrane transporter activity"/>
    <property type="evidence" value="ECO:0007669"/>
    <property type="project" value="InterPro"/>
</dbReference>
<evidence type="ECO:0000256" key="5">
    <source>
        <dbReference type="ARBA" id="ARBA00022692"/>
    </source>
</evidence>
<dbReference type="PANTHER" id="PTHR43271:SF1">
    <property type="entry name" value="INNER MEMBRANE TRANSPORT PROTEIN YNFM"/>
    <property type="match status" value="1"/>
</dbReference>
<evidence type="ECO:0000256" key="7">
    <source>
        <dbReference type="ARBA" id="ARBA00023136"/>
    </source>
</evidence>